<keyword evidence="5" id="KW-1185">Reference proteome</keyword>
<protein>
    <submittedName>
        <fullName evidence="4">Glycosyl hydrolase family protein</fullName>
    </submittedName>
</protein>
<keyword evidence="4" id="KW-0378">Hydrolase</keyword>
<gene>
    <name evidence="4" type="ORF">EI427_23840</name>
</gene>
<evidence type="ECO:0000256" key="1">
    <source>
        <dbReference type="ARBA" id="ARBA00006865"/>
    </source>
</evidence>
<dbReference type="OrthoDB" id="973752at2"/>
<comment type="similarity">
    <text evidence="1">Belongs to the glycosyl hydrolase 16 family.</text>
</comment>
<dbReference type="Gene3D" id="2.60.120.200">
    <property type="match status" value="1"/>
</dbReference>
<evidence type="ECO:0000313" key="4">
    <source>
        <dbReference type="EMBL" id="AZQ65249.1"/>
    </source>
</evidence>
<dbReference type="KEGG" id="fll:EI427_23840"/>
<feature type="chain" id="PRO_5019178917" evidence="2">
    <location>
        <begin position="23"/>
        <end position="500"/>
    </location>
</feature>
<evidence type="ECO:0000259" key="3">
    <source>
        <dbReference type="PROSITE" id="PS51762"/>
    </source>
</evidence>
<dbReference type="InterPro" id="IPR026444">
    <property type="entry name" value="Secre_tail"/>
</dbReference>
<sequence length="500" mass="57341">MNIYKTFFSTILFNSFFFTAIAQVLPAAHEDKVWELQEGFSDEFENLDLQKWTNDPDDWGVWSWEPELAYVDDGTLKIKMIQETHRRNTNYGQNEELYYKSGIIRNAQPMTYGYYEAKIKGCDRFPGASPAFWMYSINAPDPTEDGQAKYAEIDVVELTQREWSSETKDWEGPEAIDMNLHGVAREDGQLVQIRPHSSKDIAQNKWYADFDPRDEYHTYGVLNRVDSIFWYVDGVERGRKENLYWHLPMYVTVSMGLRTPFVKYVNGVRLPVPEETTQEGFPTEMFCDYVRVWEAQPQVNATTEDYTTKKFGKNELLTFECKIDAGSGFLAKEKLTVRLLEKAADGDVINEIIVTDNSIIGKTVGNAEAVFDISSLSTTATLPTGNYYAIEASFETTKNGGEKATLVEEIKNIEIVDEVTALDRFRENIFISPNPVENELSVKGINGEYELFIYDVICKIKIQTTTKMSTSINVSSLSKGLYFIKVVQNDEEYVCRFLKK</sequence>
<dbReference type="RefSeq" id="WP_126619782.1">
    <property type="nucleotide sequence ID" value="NZ_CP034563.1"/>
</dbReference>
<keyword evidence="2" id="KW-0732">Signal</keyword>
<dbReference type="GO" id="GO:0004553">
    <property type="term" value="F:hydrolase activity, hydrolyzing O-glycosyl compounds"/>
    <property type="evidence" value="ECO:0007669"/>
    <property type="project" value="InterPro"/>
</dbReference>
<accession>A0A3S9PAS4</accession>
<dbReference type="EMBL" id="CP034563">
    <property type="protein sequence ID" value="AZQ65249.1"/>
    <property type="molecule type" value="Genomic_DNA"/>
</dbReference>
<dbReference type="Pfam" id="PF18962">
    <property type="entry name" value="Por_Secre_tail"/>
    <property type="match status" value="1"/>
</dbReference>
<proteinExistence type="inferred from homology"/>
<name>A0A3S9PAS4_9BACT</name>
<evidence type="ECO:0000313" key="5">
    <source>
        <dbReference type="Proteomes" id="UP000267268"/>
    </source>
</evidence>
<dbReference type="SUPFAM" id="SSF49899">
    <property type="entry name" value="Concanavalin A-like lectins/glucanases"/>
    <property type="match status" value="1"/>
</dbReference>
<dbReference type="PANTHER" id="PTHR10963">
    <property type="entry name" value="GLYCOSYL HYDROLASE-RELATED"/>
    <property type="match status" value="1"/>
</dbReference>
<dbReference type="InterPro" id="IPR050546">
    <property type="entry name" value="Glycosyl_Hydrlase_16"/>
</dbReference>
<dbReference type="PROSITE" id="PS51762">
    <property type="entry name" value="GH16_2"/>
    <property type="match status" value="1"/>
</dbReference>
<dbReference type="Pfam" id="PF00722">
    <property type="entry name" value="Glyco_hydro_16"/>
    <property type="match status" value="1"/>
</dbReference>
<dbReference type="GO" id="GO:0005975">
    <property type="term" value="P:carbohydrate metabolic process"/>
    <property type="evidence" value="ECO:0007669"/>
    <property type="project" value="InterPro"/>
</dbReference>
<reference evidence="4 5" key="1">
    <citation type="submission" date="2018-12" db="EMBL/GenBank/DDBJ databases">
        <title>Flammeovirga pectinis sp. nov., isolated from the gut of the Korean scallop, Patinopecten yessoensis.</title>
        <authorList>
            <person name="Bae J.-W."/>
            <person name="Jeong Y.-S."/>
            <person name="Kang W."/>
        </authorList>
    </citation>
    <scope>NUCLEOTIDE SEQUENCE [LARGE SCALE GENOMIC DNA]</scope>
    <source>
        <strain evidence="4 5">L12M1</strain>
    </source>
</reference>
<organism evidence="4 5">
    <name type="scientific">Flammeovirga pectinis</name>
    <dbReference type="NCBI Taxonomy" id="2494373"/>
    <lineage>
        <taxon>Bacteria</taxon>
        <taxon>Pseudomonadati</taxon>
        <taxon>Bacteroidota</taxon>
        <taxon>Cytophagia</taxon>
        <taxon>Cytophagales</taxon>
        <taxon>Flammeovirgaceae</taxon>
        <taxon>Flammeovirga</taxon>
    </lineage>
</organism>
<evidence type="ECO:0000256" key="2">
    <source>
        <dbReference type="SAM" id="SignalP"/>
    </source>
</evidence>
<feature type="signal peptide" evidence="2">
    <location>
        <begin position="1"/>
        <end position="22"/>
    </location>
</feature>
<feature type="domain" description="GH16" evidence="3">
    <location>
        <begin position="18"/>
        <end position="298"/>
    </location>
</feature>
<dbReference type="PANTHER" id="PTHR10963:SF55">
    <property type="entry name" value="GLYCOSIDE HYDROLASE FAMILY 16 PROTEIN"/>
    <property type="match status" value="1"/>
</dbReference>
<dbReference type="AlphaFoldDB" id="A0A3S9PAS4"/>
<dbReference type="InterPro" id="IPR000757">
    <property type="entry name" value="Beta-glucanase-like"/>
</dbReference>
<dbReference type="InterPro" id="IPR013320">
    <property type="entry name" value="ConA-like_dom_sf"/>
</dbReference>
<dbReference type="Proteomes" id="UP000267268">
    <property type="component" value="Chromosome 2"/>
</dbReference>
<dbReference type="NCBIfam" id="TIGR04183">
    <property type="entry name" value="Por_Secre_tail"/>
    <property type="match status" value="1"/>
</dbReference>